<evidence type="ECO:0000313" key="5">
    <source>
        <dbReference type="EMBL" id="KAK2631545.1"/>
    </source>
</evidence>
<evidence type="ECO:0000259" key="4">
    <source>
        <dbReference type="Pfam" id="PF01717"/>
    </source>
</evidence>
<evidence type="ECO:0000256" key="3">
    <source>
        <dbReference type="ARBA" id="ARBA00022833"/>
    </source>
</evidence>
<organism evidence="5 6">
    <name type="scientific">Eucalyptus grandis</name>
    <name type="common">Flooded gum</name>
    <dbReference type="NCBI Taxonomy" id="71139"/>
    <lineage>
        <taxon>Eukaryota</taxon>
        <taxon>Viridiplantae</taxon>
        <taxon>Streptophyta</taxon>
        <taxon>Embryophyta</taxon>
        <taxon>Tracheophyta</taxon>
        <taxon>Spermatophyta</taxon>
        <taxon>Magnoliopsida</taxon>
        <taxon>eudicotyledons</taxon>
        <taxon>Gunneridae</taxon>
        <taxon>Pentapetalae</taxon>
        <taxon>rosids</taxon>
        <taxon>malvids</taxon>
        <taxon>Myrtales</taxon>
        <taxon>Myrtaceae</taxon>
        <taxon>Myrtoideae</taxon>
        <taxon>Eucalypteae</taxon>
        <taxon>Eucalyptus</taxon>
    </lineage>
</organism>
<dbReference type="SUPFAM" id="SSF51726">
    <property type="entry name" value="UROD/MetE-like"/>
    <property type="match status" value="1"/>
</dbReference>
<sequence length="105" mass="11724">MDADVITIENSRSDEKPVSVIHKGVEFGTGIGPSVYDIHSFIIPSAEEIADRITKMLATNILWFNPEFVLKTCKHTGVKLALKIFIAAAELLRIELAHAKKEKYE</sequence>
<dbReference type="Pfam" id="PF01717">
    <property type="entry name" value="Meth_synt_2"/>
    <property type="match status" value="1"/>
</dbReference>
<dbReference type="EMBL" id="MU849569">
    <property type="protein sequence ID" value="KAK2631545.1"/>
    <property type="molecule type" value="Genomic_DNA"/>
</dbReference>
<dbReference type="Proteomes" id="UP000030711">
    <property type="component" value="Unassembled WGS sequence"/>
</dbReference>
<dbReference type="InterPro" id="IPR038071">
    <property type="entry name" value="UROD/MetE-like_sf"/>
</dbReference>
<dbReference type="PANTHER" id="PTHR30519">
    <property type="entry name" value="5-METHYLTETRAHYDROPTEROYLTRIGLUTAMATE--HOMOCYSTEINE METHYLTRANSFERASE"/>
    <property type="match status" value="1"/>
</dbReference>
<comment type="caution">
    <text evidence="5">The sequence shown here is derived from an EMBL/GenBank/DDBJ whole genome shotgun (WGS) entry which is preliminary data.</text>
</comment>
<proteinExistence type="predicted"/>
<feature type="domain" description="Cobalamin-independent methionine synthase MetE C-terminal/archaeal" evidence="4">
    <location>
        <begin position="1"/>
        <end position="90"/>
    </location>
</feature>
<keyword evidence="2" id="KW-0479">Metal-binding</keyword>
<protein>
    <recommendedName>
        <fullName evidence="4">Cobalamin-independent methionine synthase MetE C-terminal/archaeal domain-containing protein</fullName>
    </recommendedName>
</protein>
<evidence type="ECO:0000256" key="1">
    <source>
        <dbReference type="ARBA" id="ARBA00001947"/>
    </source>
</evidence>
<dbReference type="AlphaFoldDB" id="A0AAD9WIN9"/>
<dbReference type="Gene3D" id="3.20.20.210">
    <property type="match status" value="1"/>
</dbReference>
<gene>
    <name evidence="5" type="ORF">EUGRSUZ_L02766</name>
</gene>
<keyword evidence="6" id="KW-1185">Reference proteome</keyword>
<comment type="cofactor">
    <cofactor evidence="1">
        <name>Zn(2+)</name>
        <dbReference type="ChEBI" id="CHEBI:29105"/>
    </cofactor>
</comment>
<accession>A0AAD9WIN9</accession>
<keyword evidence="3" id="KW-0862">Zinc</keyword>
<reference evidence="5 6" key="1">
    <citation type="journal article" date="2014" name="Nature">
        <title>The genome of Eucalyptus grandis.</title>
        <authorList>
            <person name="Myburg A.A."/>
            <person name="Grattapaglia D."/>
            <person name="Tuskan G.A."/>
            <person name="Hellsten U."/>
            <person name="Hayes R.D."/>
            <person name="Grimwood J."/>
            <person name="Jenkins J."/>
            <person name="Lindquist E."/>
            <person name="Tice H."/>
            <person name="Bauer D."/>
            <person name="Goodstein D.M."/>
            <person name="Dubchak I."/>
            <person name="Poliakov A."/>
            <person name="Mizrachi E."/>
            <person name="Kullan A.R."/>
            <person name="Hussey S.G."/>
            <person name="Pinard D."/>
            <person name="van der Merwe K."/>
            <person name="Singh P."/>
            <person name="van Jaarsveld I."/>
            <person name="Silva-Junior O.B."/>
            <person name="Togawa R.C."/>
            <person name="Pappas M.R."/>
            <person name="Faria D.A."/>
            <person name="Sansaloni C.P."/>
            <person name="Petroli C.D."/>
            <person name="Yang X."/>
            <person name="Ranjan P."/>
            <person name="Tschaplinski T.J."/>
            <person name="Ye C.Y."/>
            <person name="Li T."/>
            <person name="Sterck L."/>
            <person name="Vanneste K."/>
            <person name="Murat F."/>
            <person name="Soler M."/>
            <person name="Clemente H.S."/>
            <person name="Saidi N."/>
            <person name="Cassan-Wang H."/>
            <person name="Dunand C."/>
            <person name="Hefer C.A."/>
            <person name="Bornberg-Bauer E."/>
            <person name="Kersting A.R."/>
            <person name="Vining K."/>
            <person name="Amarasinghe V."/>
            <person name="Ranik M."/>
            <person name="Naithani S."/>
            <person name="Elser J."/>
            <person name="Boyd A.E."/>
            <person name="Liston A."/>
            <person name="Spatafora J.W."/>
            <person name="Dharmwardhana P."/>
            <person name="Raja R."/>
            <person name="Sullivan C."/>
            <person name="Romanel E."/>
            <person name="Alves-Ferreira M."/>
            <person name="Kulheim C."/>
            <person name="Foley W."/>
            <person name="Carocha V."/>
            <person name="Paiva J."/>
            <person name="Kudrna D."/>
            <person name="Brommonschenkel S.H."/>
            <person name="Pasquali G."/>
            <person name="Byrne M."/>
            <person name="Rigault P."/>
            <person name="Tibbits J."/>
            <person name="Spokevicius A."/>
            <person name="Jones R.C."/>
            <person name="Steane D.A."/>
            <person name="Vaillancourt R.E."/>
            <person name="Potts B.M."/>
            <person name="Joubert F."/>
            <person name="Barry K."/>
            <person name="Pappas G.J."/>
            <person name="Strauss S.H."/>
            <person name="Jaiswal P."/>
            <person name="Grima-Pettenati J."/>
            <person name="Salse J."/>
            <person name="Van de Peer Y."/>
            <person name="Rokhsar D.S."/>
            <person name="Schmutz J."/>
        </authorList>
    </citation>
    <scope>NUCLEOTIDE SEQUENCE [LARGE SCALE GENOMIC DNA]</scope>
    <source>
        <strain evidence="6">cv. BRASUZ1</strain>
        <tissue evidence="5">Leaf extractions</tissue>
    </source>
</reference>
<evidence type="ECO:0000256" key="2">
    <source>
        <dbReference type="ARBA" id="ARBA00022723"/>
    </source>
</evidence>
<dbReference type="GO" id="GO:0008270">
    <property type="term" value="F:zinc ion binding"/>
    <property type="evidence" value="ECO:0007669"/>
    <property type="project" value="InterPro"/>
</dbReference>
<dbReference type="GO" id="GO:0003871">
    <property type="term" value="F:5-methyltetrahydropteroyltriglutamate-homocysteine S-methyltransferase activity"/>
    <property type="evidence" value="ECO:0007669"/>
    <property type="project" value="InterPro"/>
</dbReference>
<dbReference type="GO" id="GO:0009086">
    <property type="term" value="P:methionine biosynthetic process"/>
    <property type="evidence" value="ECO:0007669"/>
    <property type="project" value="InterPro"/>
</dbReference>
<name>A0AAD9WIN9_EUCGR</name>
<evidence type="ECO:0000313" key="6">
    <source>
        <dbReference type="Proteomes" id="UP000030711"/>
    </source>
</evidence>
<dbReference type="InterPro" id="IPR002629">
    <property type="entry name" value="Met_Synth_C/arc"/>
</dbReference>